<reference evidence="3" key="1">
    <citation type="journal article" date="2011" name="MBio">
        <title>Novel metabolic attributes of the genus Cyanothece, comprising a group of unicellular nitrogen-fixing Cyanobacteria.</title>
        <authorList>
            <person name="Bandyopadhyay A."/>
            <person name="Elvitigala T."/>
            <person name="Welsh E."/>
            <person name="Stockel J."/>
            <person name="Liberton M."/>
            <person name="Min H."/>
            <person name="Sherman L.A."/>
            <person name="Pakrasi H.B."/>
        </authorList>
    </citation>
    <scope>NUCLEOTIDE SEQUENCE [LARGE SCALE GENOMIC DNA]</scope>
    <source>
        <strain evidence="3">PCC 7424</strain>
    </source>
</reference>
<accession>B7KDN6</accession>
<dbReference type="PANTHER" id="PTHR42076:SF1">
    <property type="entry name" value="CYANOVIRIN-N DOMAIN-CONTAINING PROTEIN"/>
    <property type="match status" value="1"/>
</dbReference>
<dbReference type="AlphaFoldDB" id="B7KDN6"/>
<dbReference type="OrthoDB" id="512249at2"/>
<dbReference type="Pfam" id="PF08881">
    <property type="entry name" value="CVNH"/>
    <property type="match status" value="1"/>
</dbReference>
<dbReference type="HOGENOM" id="CLU_144945_1_2_3"/>
<dbReference type="RefSeq" id="WP_012599281.1">
    <property type="nucleotide sequence ID" value="NC_011729.1"/>
</dbReference>
<dbReference type="EMBL" id="CP001291">
    <property type="protein sequence ID" value="ACK70338.1"/>
    <property type="molecule type" value="Genomic_DNA"/>
</dbReference>
<gene>
    <name evidence="2" type="ordered locus">PCC7424_1906</name>
</gene>
<name>B7KDN6_GLOC7</name>
<proteinExistence type="predicted"/>
<dbReference type="InterPro" id="IPR036673">
    <property type="entry name" value="Cyanovirin-N_sf"/>
</dbReference>
<dbReference type="KEGG" id="cyc:PCC7424_1906"/>
<sequence>MKKAQLVLTFFFSFLLAVFVSFNLVVDSAMAFSGPVSESCIDLELSGSILSANCETANGYYEKASINLDEVIGNLDGMLSWDSQNFSQTCEDISLEKRYSITFPILMATCQEAIGGENYMATEVYLDDHIFNVNGTLFYN</sequence>
<dbReference type="SUPFAM" id="SSF51322">
    <property type="entry name" value="Cyanovirin-N"/>
    <property type="match status" value="1"/>
</dbReference>
<evidence type="ECO:0000259" key="1">
    <source>
        <dbReference type="SMART" id="SM01111"/>
    </source>
</evidence>
<dbReference type="InterPro" id="IPR011058">
    <property type="entry name" value="Cyanovirin-N"/>
</dbReference>
<protein>
    <submittedName>
        <fullName evidence="2">Cyanovirin-N domain protein</fullName>
    </submittedName>
</protein>
<dbReference type="PANTHER" id="PTHR42076">
    <property type="entry name" value="CYANOVIRIN-N HOMOLOG"/>
    <property type="match status" value="1"/>
</dbReference>
<dbReference type="SMART" id="SM01111">
    <property type="entry name" value="CVNH"/>
    <property type="match status" value="1"/>
</dbReference>
<evidence type="ECO:0000313" key="2">
    <source>
        <dbReference type="EMBL" id="ACK70338.1"/>
    </source>
</evidence>
<keyword evidence="3" id="KW-1185">Reference proteome</keyword>
<dbReference type="Proteomes" id="UP000002384">
    <property type="component" value="Chromosome"/>
</dbReference>
<organism evidence="2 3">
    <name type="scientific">Gloeothece citriformis (strain PCC 7424)</name>
    <name type="common">Cyanothece sp. (strain PCC 7424)</name>
    <dbReference type="NCBI Taxonomy" id="65393"/>
    <lineage>
        <taxon>Bacteria</taxon>
        <taxon>Bacillati</taxon>
        <taxon>Cyanobacteriota</taxon>
        <taxon>Cyanophyceae</taxon>
        <taxon>Oscillatoriophycideae</taxon>
        <taxon>Chroococcales</taxon>
        <taxon>Aphanothecaceae</taxon>
        <taxon>Gloeothece</taxon>
        <taxon>Gloeothece citriformis</taxon>
    </lineage>
</organism>
<feature type="domain" description="Cyanovirin-N" evidence="1">
    <location>
        <begin position="37"/>
        <end position="139"/>
    </location>
</feature>
<evidence type="ECO:0000313" key="3">
    <source>
        <dbReference type="Proteomes" id="UP000002384"/>
    </source>
</evidence>
<dbReference type="STRING" id="65393.PCC7424_1906"/>
<dbReference type="Gene3D" id="2.30.60.10">
    <property type="entry name" value="Cyanovirin-N"/>
    <property type="match status" value="1"/>
</dbReference>